<name>A0ACB7X8R0_9ERIC</name>
<reference evidence="1 2" key="1">
    <citation type="journal article" date="2021" name="Hortic Res">
        <title>High-quality reference genome and annotation aids understanding of berry development for evergreen blueberry (Vaccinium darrowii).</title>
        <authorList>
            <person name="Yu J."/>
            <person name="Hulse-Kemp A.M."/>
            <person name="Babiker E."/>
            <person name="Staton M."/>
        </authorList>
    </citation>
    <scope>NUCLEOTIDE SEQUENCE [LARGE SCALE GENOMIC DNA]</scope>
    <source>
        <strain evidence="2">cv. NJ 8807/NJ 8810</strain>
        <tissue evidence="1">Young leaf</tissue>
    </source>
</reference>
<keyword evidence="2" id="KW-1185">Reference proteome</keyword>
<protein>
    <submittedName>
        <fullName evidence="1">Uncharacterized protein</fullName>
    </submittedName>
</protein>
<evidence type="ECO:0000313" key="1">
    <source>
        <dbReference type="EMBL" id="KAH7837152.1"/>
    </source>
</evidence>
<gene>
    <name evidence="1" type="ORF">Vadar_010231</name>
</gene>
<organism evidence="1 2">
    <name type="scientific">Vaccinium darrowii</name>
    <dbReference type="NCBI Taxonomy" id="229202"/>
    <lineage>
        <taxon>Eukaryota</taxon>
        <taxon>Viridiplantae</taxon>
        <taxon>Streptophyta</taxon>
        <taxon>Embryophyta</taxon>
        <taxon>Tracheophyta</taxon>
        <taxon>Spermatophyta</taxon>
        <taxon>Magnoliopsida</taxon>
        <taxon>eudicotyledons</taxon>
        <taxon>Gunneridae</taxon>
        <taxon>Pentapetalae</taxon>
        <taxon>asterids</taxon>
        <taxon>Ericales</taxon>
        <taxon>Ericaceae</taxon>
        <taxon>Vaccinioideae</taxon>
        <taxon>Vaccinieae</taxon>
        <taxon>Vaccinium</taxon>
    </lineage>
</organism>
<sequence length="95" mass="10393">MQITITNQQITSQTTTATALRLFLDDCFFNSCDRSVLVSSTPFNKAERDANINLSLPGDGFDVVVRAKTVLELACLSVVSSADILVVAARDIWLR</sequence>
<accession>A0ACB7X8R0</accession>
<dbReference type="Proteomes" id="UP000828048">
    <property type="component" value="Chromosome 6"/>
</dbReference>
<proteinExistence type="predicted"/>
<evidence type="ECO:0000313" key="2">
    <source>
        <dbReference type="Proteomes" id="UP000828048"/>
    </source>
</evidence>
<comment type="caution">
    <text evidence="1">The sequence shown here is derived from an EMBL/GenBank/DDBJ whole genome shotgun (WGS) entry which is preliminary data.</text>
</comment>
<dbReference type="EMBL" id="CM037156">
    <property type="protein sequence ID" value="KAH7837152.1"/>
    <property type="molecule type" value="Genomic_DNA"/>
</dbReference>